<accession>A0A0A9HDC4</accession>
<sequence length="98" mass="11953">MIYCCFCNSFQKKCCFCNSNYVVVSLLICWYVAISEADLKNQVLLYARHQETNVVFSRTYTPEWNFRLIIKKHMLTLLHYKNLYWKKEVHSELCKIWR</sequence>
<reference evidence="1" key="2">
    <citation type="journal article" date="2015" name="Data Brief">
        <title>Shoot transcriptome of the giant reed, Arundo donax.</title>
        <authorList>
            <person name="Barrero R.A."/>
            <person name="Guerrero F.D."/>
            <person name="Moolhuijzen P."/>
            <person name="Goolsby J.A."/>
            <person name="Tidwell J."/>
            <person name="Bellgard S.E."/>
            <person name="Bellgard M.I."/>
        </authorList>
    </citation>
    <scope>NUCLEOTIDE SEQUENCE</scope>
    <source>
        <tissue evidence="1">Shoot tissue taken approximately 20 cm above the soil surface</tissue>
    </source>
</reference>
<protein>
    <submittedName>
        <fullName evidence="1">Uncharacterized protein</fullName>
    </submittedName>
</protein>
<proteinExistence type="predicted"/>
<name>A0A0A9HDC4_ARUDO</name>
<dbReference type="AlphaFoldDB" id="A0A0A9HDC4"/>
<dbReference type="EMBL" id="GBRH01163149">
    <property type="protein sequence ID" value="JAE34747.1"/>
    <property type="molecule type" value="Transcribed_RNA"/>
</dbReference>
<reference evidence="1" key="1">
    <citation type="submission" date="2014-09" db="EMBL/GenBank/DDBJ databases">
        <authorList>
            <person name="Magalhaes I.L.F."/>
            <person name="Oliveira U."/>
            <person name="Santos F.R."/>
            <person name="Vidigal T.H.D.A."/>
            <person name="Brescovit A.D."/>
            <person name="Santos A.J."/>
        </authorList>
    </citation>
    <scope>NUCLEOTIDE SEQUENCE</scope>
    <source>
        <tissue evidence="1">Shoot tissue taken approximately 20 cm above the soil surface</tissue>
    </source>
</reference>
<organism evidence="1">
    <name type="scientific">Arundo donax</name>
    <name type="common">Giant reed</name>
    <name type="synonym">Donax arundinaceus</name>
    <dbReference type="NCBI Taxonomy" id="35708"/>
    <lineage>
        <taxon>Eukaryota</taxon>
        <taxon>Viridiplantae</taxon>
        <taxon>Streptophyta</taxon>
        <taxon>Embryophyta</taxon>
        <taxon>Tracheophyta</taxon>
        <taxon>Spermatophyta</taxon>
        <taxon>Magnoliopsida</taxon>
        <taxon>Liliopsida</taxon>
        <taxon>Poales</taxon>
        <taxon>Poaceae</taxon>
        <taxon>PACMAD clade</taxon>
        <taxon>Arundinoideae</taxon>
        <taxon>Arundineae</taxon>
        <taxon>Arundo</taxon>
    </lineage>
</organism>
<evidence type="ECO:0000313" key="1">
    <source>
        <dbReference type="EMBL" id="JAE34747.1"/>
    </source>
</evidence>